<dbReference type="STRING" id="56857.A0A200QDB8"/>
<keyword evidence="2" id="KW-1185">Reference proteome</keyword>
<dbReference type="EMBL" id="MVGT01002328">
    <property type="protein sequence ID" value="OVA08377.1"/>
    <property type="molecule type" value="Genomic_DNA"/>
</dbReference>
<evidence type="ECO:0008006" key="3">
    <source>
        <dbReference type="Google" id="ProtNLM"/>
    </source>
</evidence>
<dbReference type="AlphaFoldDB" id="A0A200QDB8"/>
<dbReference type="InParanoid" id="A0A200QDB8"/>
<dbReference type="OrthoDB" id="741600at2759"/>
<reference evidence="1 2" key="1">
    <citation type="journal article" date="2017" name="Mol. Plant">
        <title>The Genome of Medicinal Plant Macleaya cordata Provides New Insights into Benzylisoquinoline Alkaloids Metabolism.</title>
        <authorList>
            <person name="Liu X."/>
            <person name="Liu Y."/>
            <person name="Huang P."/>
            <person name="Ma Y."/>
            <person name="Qing Z."/>
            <person name="Tang Q."/>
            <person name="Cao H."/>
            <person name="Cheng P."/>
            <person name="Zheng Y."/>
            <person name="Yuan Z."/>
            <person name="Zhou Y."/>
            <person name="Liu J."/>
            <person name="Tang Z."/>
            <person name="Zhuo Y."/>
            <person name="Zhang Y."/>
            <person name="Yu L."/>
            <person name="Huang J."/>
            <person name="Yang P."/>
            <person name="Peng Q."/>
            <person name="Zhang J."/>
            <person name="Jiang W."/>
            <person name="Zhang Z."/>
            <person name="Lin K."/>
            <person name="Ro D.K."/>
            <person name="Chen X."/>
            <person name="Xiong X."/>
            <person name="Shang Y."/>
            <person name="Huang S."/>
            <person name="Zeng J."/>
        </authorList>
    </citation>
    <scope>NUCLEOTIDE SEQUENCE [LARGE SCALE GENOMIC DNA]</scope>
    <source>
        <strain evidence="2">cv. BLH2017</strain>
        <tissue evidence="1">Root</tissue>
    </source>
</reference>
<evidence type="ECO:0000313" key="2">
    <source>
        <dbReference type="Proteomes" id="UP000195402"/>
    </source>
</evidence>
<gene>
    <name evidence="1" type="ORF">BVC80_209g108</name>
</gene>
<sequence length="385" mass="42837">MLSREMTMGSVQRTVVCVKQGKQDIRQEEWDETMLLPGDIIIGVAEVDDERFFVQINSKSELRSQLERLNRQVDGEIWVKIRRGNNIVKLRASIVTYRRSTFQRRFTIRTASDNKDLAVLGDLTLQQCTELQELSRKVVNLDNRGFNKKGVKYEWKQKADTYLPDPKSTVISSILFMPMPDEHSVEATTARSMAWFSAAVSSGVPLVFVNIQTEQIVASEKNRSSGREKNYNNAIQIVNGIRLWFLPGIAEVIIVLKLEPGETRLGMDIRRTEEGFICIYSVTKGSAADRAGLGRLQKEASETGHLVVISRLEGKSVIPSTVSSTDTGLVHCCDIDELKGTIASAMDEMNELNLHVMGWPAPKAPPTAPPAICSTVATLMTPGPN</sequence>
<accession>A0A200QDB8</accession>
<evidence type="ECO:0000313" key="1">
    <source>
        <dbReference type="EMBL" id="OVA08377.1"/>
    </source>
</evidence>
<dbReference type="Proteomes" id="UP000195402">
    <property type="component" value="Unassembled WGS sequence"/>
</dbReference>
<name>A0A200QDB8_MACCD</name>
<dbReference type="PANTHER" id="PTHR33984:SF10">
    <property type="entry name" value="S1 MOTIF DOMAIN-CONTAINING PROTEIN"/>
    <property type="match status" value="1"/>
</dbReference>
<comment type="caution">
    <text evidence="1">The sequence shown here is derived from an EMBL/GenBank/DDBJ whole genome shotgun (WGS) entry which is preliminary data.</text>
</comment>
<dbReference type="OMA" id="TARCMAW"/>
<dbReference type="PANTHER" id="PTHR33984">
    <property type="entry name" value="OS02G0717600 PROTEIN"/>
    <property type="match status" value="1"/>
</dbReference>
<organism evidence="1 2">
    <name type="scientific">Macleaya cordata</name>
    <name type="common">Five-seeded plume-poppy</name>
    <name type="synonym">Bocconia cordata</name>
    <dbReference type="NCBI Taxonomy" id="56857"/>
    <lineage>
        <taxon>Eukaryota</taxon>
        <taxon>Viridiplantae</taxon>
        <taxon>Streptophyta</taxon>
        <taxon>Embryophyta</taxon>
        <taxon>Tracheophyta</taxon>
        <taxon>Spermatophyta</taxon>
        <taxon>Magnoliopsida</taxon>
        <taxon>Ranunculales</taxon>
        <taxon>Papaveraceae</taxon>
        <taxon>Papaveroideae</taxon>
        <taxon>Macleaya</taxon>
    </lineage>
</organism>
<proteinExistence type="predicted"/>
<protein>
    <recommendedName>
        <fullName evidence="3">PDZ domain</fullName>
    </recommendedName>
</protein>